<evidence type="ECO:0000256" key="6">
    <source>
        <dbReference type="ARBA" id="ARBA00023235"/>
    </source>
</evidence>
<gene>
    <name evidence="9" type="primary">treS</name>
    <name evidence="9" type="ORF">KIH39_06350</name>
</gene>
<comment type="similarity">
    <text evidence="2">Belongs to the glycosyl hydrolase 13 family. TreS subfamily.</text>
</comment>
<dbReference type="InterPro" id="IPR012810">
    <property type="entry name" value="TreS/a-amylase_N"/>
</dbReference>
<dbReference type="Gene3D" id="3.90.1200.10">
    <property type="match status" value="1"/>
</dbReference>
<evidence type="ECO:0000256" key="5">
    <source>
        <dbReference type="ARBA" id="ARBA00022837"/>
    </source>
</evidence>
<comment type="catalytic activity">
    <reaction evidence="1">
        <text>D-maltose = alpha,alpha-trehalose</text>
        <dbReference type="Rhea" id="RHEA:15145"/>
        <dbReference type="ChEBI" id="CHEBI:16551"/>
        <dbReference type="ChEBI" id="CHEBI:17306"/>
        <dbReference type="EC" id="5.4.99.16"/>
    </reaction>
</comment>
<dbReference type="PANTHER" id="PTHR10357:SF219">
    <property type="entry name" value="MALTOSE ALPHA-D-GLUCOSYLTRANSFERASE"/>
    <property type="match status" value="1"/>
</dbReference>
<dbReference type="Pfam" id="PF16657">
    <property type="entry name" value="Malt_amylase_C"/>
    <property type="match status" value="1"/>
</dbReference>
<dbReference type="GO" id="GO:0046872">
    <property type="term" value="F:metal ion binding"/>
    <property type="evidence" value="ECO:0007669"/>
    <property type="project" value="UniProtKB-KW"/>
</dbReference>
<dbReference type="InterPro" id="IPR011009">
    <property type="entry name" value="Kinase-like_dom_sf"/>
</dbReference>
<dbReference type="FunFam" id="3.20.20.80:FF:000055">
    <property type="entry name" value="Trehalose synthase"/>
    <property type="match status" value="1"/>
</dbReference>
<keyword evidence="5" id="KW-0106">Calcium</keyword>
<dbReference type="CDD" id="cd11334">
    <property type="entry name" value="AmyAc_TreS"/>
    <property type="match status" value="1"/>
</dbReference>
<dbReference type="Proteomes" id="UP000676194">
    <property type="component" value="Chromosome"/>
</dbReference>
<dbReference type="NCBIfam" id="TIGR02456">
    <property type="entry name" value="treS_nterm"/>
    <property type="match status" value="1"/>
</dbReference>
<dbReference type="InterPro" id="IPR032091">
    <property type="entry name" value="Malt_amylase-like_C"/>
</dbReference>
<feature type="domain" description="Glycosyl hydrolase family 13 catalytic" evidence="8">
    <location>
        <begin position="16"/>
        <end position="410"/>
    </location>
</feature>
<organism evidence="9 10">
    <name type="scientific">Telmatocola sphagniphila</name>
    <dbReference type="NCBI Taxonomy" id="1123043"/>
    <lineage>
        <taxon>Bacteria</taxon>
        <taxon>Pseudomonadati</taxon>
        <taxon>Planctomycetota</taxon>
        <taxon>Planctomycetia</taxon>
        <taxon>Gemmatales</taxon>
        <taxon>Gemmataceae</taxon>
    </lineage>
</organism>
<keyword evidence="6 9" id="KW-0413">Isomerase</keyword>
<dbReference type="EMBL" id="CP074694">
    <property type="protein sequence ID" value="QVL33527.1"/>
    <property type="molecule type" value="Genomic_DNA"/>
</dbReference>
<evidence type="ECO:0000256" key="4">
    <source>
        <dbReference type="ARBA" id="ARBA00022723"/>
    </source>
</evidence>
<dbReference type="RefSeq" id="WP_213498416.1">
    <property type="nucleotide sequence ID" value="NZ_CP074694.1"/>
</dbReference>
<accession>A0A8E6B8W6</accession>
<dbReference type="SMART" id="SM00642">
    <property type="entry name" value="Aamy"/>
    <property type="match status" value="1"/>
</dbReference>
<dbReference type="PANTHER" id="PTHR10357">
    <property type="entry name" value="ALPHA-AMYLASE FAMILY MEMBER"/>
    <property type="match status" value="1"/>
</dbReference>
<dbReference type="Pfam" id="PF00128">
    <property type="entry name" value="Alpha-amylase"/>
    <property type="match status" value="1"/>
</dbReference>
<dbReference type="GO" id="GO:0005975">
    <property type="term" value="P:carbohydrate metabolic process"/>
    <property type="evidence" value="ECO:0007669"/>
    <property type="project" value="InterPro"/>
</dbReference>
<evidence type="ECO:0000256" key="2">
    <source>
        <dbReference type="ARBA" id="ARBA00005496"/>
    </source>
</evidence>
<evidence type="ECO:0000256" key="1">
    <source>
        <dbReference type="ARBA" id="ARBA00001595"/>
    </source>
</evidence>
<dbReference type="Gene3D" id="3.90.400.10">
    <property type="entry name" value="Oligo-1,6-glucosidase, Domain 2"/>
    <property type="match status" value="1"/>
</dbReference>
<dbReference type="EC" id="5.4.99.16" evidence="3"/>
<proteinExistence type="inferred from homology"/>
<keyword evidence="4" id="KW-0479">Metal-binding</keyword>
<dbReference type="GO" id="GO:0047471">
    <property type="term" value="F:maltose alpha-D-glucosyltransferase activity"/>
    <property type="evidence" value="ECO:0007669"/>
    <property type="project" value="UniProtKB-EC"/>
</dbReference>
<dbReference type="InterPro" id="IPR045857">
    <property type="entry name" value="O16G_dom_2"/>
</dbReference>
<evidence type="ECO:0000259" key="8">
    <source>
        <dbReference type="SMART" id="SM00642"/>
    </source>
</evidence>
<dbReference type="Gene3D" id="2.60.40.1180">
    <property type="entry name" value="Golgi alpha-mannosidase II"/>
    <property type="match status" value="1"/>
</dbReference>
<dbReference type="AlphaFoldDB" id="A0A8E6B8W6"/>
<dbReference type="InterPro" id="IPR013780">
    <property type="entry name" value="Glyco_hydro_b"/>
</dbReference>
<evidence type="ECO:0000313" key="10">
    <source>
        <dbReference type="Proteomes" id="UP000676194"/>
    </source>
</evidence>
<sequence length="1104" mass="127619">MSQDDKLWYKDAIIYEVPVRAYQDAIGSGVGNFRGLTQKLDYLEDLGITTVWLLPFYPSPLKDDGYDIADYMDVHPIYGTLSDFKTFLEEAHRRGLKVITELVINHTSDQHPWFQRARLSPPGSNERNFYVWSDTTDKFSNVPLMFPDFENSNWTWDPVAKQYYWHRFYSHQPDLNFDNPEVWKALFPIVDFWMEMGVDGMRLDAVPYLFEREGTLCEHLPETHGFLKALRAHVDAKFPNRMFLAEANAWPEDAVSYFGEDDECHMAFHFPLMPRLFMALQQEDRFPILDIFAQTPNIPANCQWCLFLRNHDELTLAMVTDEERDYMFRAYARDSQAKIFLGIRHRLAPLLRNDRRRIELMNALLFSMPGTPVIYYGDEIGMGDNIYLGDRNGVRTPMQWSADRNAGFSRANPQKLYSQIILDPEYHYEAVNVEAQQNNPSSLLWWTKRLIALRKKHKSLGRGSIEFLRPENSKVLAYIRQFEEETLLLVANLSRFVQQTDLDLKSFAGWVPEELYGHSRFPVIQEVPYSITLGPHGFYWFLLKKSSRASEHPESEVQVPTLEVKVDWSELFENPSFDEIEEVLQPLIEKLIPENLDGPLMSCHVATSWRMQNRGPESVYILVVRLEWREGLPESFLLPLTFTADDQPRELLIPAGQSVLAKVGGPRPGRIIDAAATPEHFWNLIHAIAENRRLSLERGFIRSLSFSEFDPNPPSTEGLPSVQRGQDGDLTAIFDSRFILRTFRDLNEGIHPDVEVGRFLTKQNYFGIVPILGTAELHRGDQGISTLAVLKSFVPNQKTAWEQAQHLLSQFFEKATALSRSKANRMSESDEVNSLEFEADRNLLFAESEAMAEALGKNLAELQVALTSDPSNPAFVPELTTSTYQRSVYQTMRSVTEQILRRFKWGKYSIPESARELVDRLQNSFPALDQRFRKAMDPKIDGYRIRCHGDYHLARLLFVGDNYILTDFVGDSSRSISERRIKKLGLRDLATLLRSMDYVLNSVIYDLGNHRGRAPGVIREEDQALVAGWAEQWRIRTTTHLIDSYLKDPRITHLLPSKPEIMHSLLNLFQVERALVELDYDLRRRPEWIIVPLNAIFRCIEEIP</sequence>
<dbReference type="SUPFAM" id="SSF51445">
    <property type="entry name" value="(Trans)glycosidases"/>
    <property type="match status" value="1"/>
</dbReference>
<evidence type="ECO:0000256" key="7">
    <source>
        <dbReference type="ARBA" id="ARBA00031378"/>
    </source>
</evidence>
<dbReference type="SUPFAM" id="SSF56112">
    <property type="entry name" value="Protein kinase-like (PK-like)"/>
    <property type="match status" value="1"/>
</dbReference>
<evidence type="ECO:0000313" key="9">
    <source>
        <dbReference type="EMBL" id="QVL33527.1"/>
    </source>
</evidence>
<reference evidence="9" key="1">
    <citation type="submission" date="2021-05" db="EMBL/GenBank/DDBJ databases">
        <title>Complete genome sequence of the cellulolytic planctomycete Telmatocola sphagniphila SP2T and characterization of the first cellulase from planctomycetes.</title>
        <authorList>
            <person name="Rakitin A.L."/>
            <person name="Beletsky A.V."/>
            <person name="Naumoff D.G."/>
            <person name="Kulichevskaya I.S."/>
            <person name="Mardanov A.V."/>
            <person name="Ravin N.V."/>
            <person name="Dedysh S.N."/>
        </authorList>
    </citation>
    <scope>NUCLEOTIDE SEQUENCE</scope>
    <source>
        <strain evidence="9">SP2T</strain>
    </source>
</reference>
<evidence type="ECO:0000256" key="3">
    <source>
        <dbReference type="ARBA" id="ARBA00012619"/>
    </source>
</evidence>
<protein>
    <recommendedName>
        <fullName evidence="3">maltose alpha-D-glucosyltransferase</fullName>
        <ecNumber evidence="3">5.4.99.16</ecNumber>
    </recommendedName>
    <alternativeName>
        <fullName evidence="7">Maltose alpha-D-glucosyltransferase</fullName>
    </alternativeName>
</protein>
<dbReference type="SUPFAM" id="SSF51011">
    <property type="entry name" value="Glycosyl hydrolase domain"/>
    <property type="match status" value="1"/>
</dbReference>
<dbReference type="KEGG" id="tsph:KIH39_06350"/>
<dbReference type="InterPro" id="IPR006047">
    <property type="entry name" value="GH13_cat_dom"/>
</dbReference>
<dbReference type="Gene3D" id="3.20.20.80">
    <property type="entry name" value="Glycosidases"/>
    <property type="match status" value="1"/>
</dbReference>
<dbReference type="InterPro" id="IPR017853">
    <property type="entry name" value="GH"/>
</dbReference>
<name>A0A8E6B8W6_9BACT</name>
<keyword evidence="10" id="KW-1185">Reference proteome</keyword>